<dbReference type="HOGENOM" id="CLU_1634940_0_0_1"/>
<evidence type="ECO:0000313" key="2">
    <source>
        <dbReference type="Proteomes" id="UP000054549"/>
    </source>
</evidence>
<dbReference type="Proteomes" id="UP000054549">
    <property type="component" value="Unassembled WGS sequence"/>
</dbReference>
<protein>
    <submittedName>
        <fullName evidence="1">Uncharacterized protein</fullName>
    </submittedName>
</protein>
<reference evidence="1 2" key="1">
    <citation type="submission" date="2014-04" db="EMBL/GenBank/DDBJ databases">
        <title>Evolutionary Origins and Diversification of the Mycorrhizal Mutualists.</title>
        <authorList>
            <consortium name="DOE Joint Genome Institute"/>
            <consortium name="Mycorrhizal Genomics Consortium"/>
            <person name="Kohler A."/>
            <person name="Kuo A."/>
            <person name="Nagy L.G."/>
            <person name="Floudas D."/>
            <person name="Copeland A."/>
            <person name="Barry K.W."/>
            <person name="Cichocki N."/>
            <person name="Veneault-Fourrey C."/>
            <person name="LaButti K."/>
            <person name="Lindquist E.A."/>
            <person name="Lipzen A."/>
            <person name="Lundell T."/>
            <person name="Morin E."/>
            <person name="Murat C."/>
            <person name="Riley R."/>
            <person name="Ohm R."/>
            <person name="Sun H."/>
            <person name="Tunlid A."/>
            <person name="Henrissat B."/>
            <person name="Grigoriev I.V."/>
            <person name="Hibbett D.S."/>
            <person name="Martin F."/>
        </authorList>
    </citation>
    <scope>NUCLEOTIDE SEQUENCE [LARGE SCALE GENOMIC DNA]</scope>
    <source>
        <strain evidence="1 2">Koide BX008</strain>
    </source>
</reference>
<name>A0A0C2XA52_AMAMK</name>
<keyword evidence="2" id="KW-1185">Reference proteome</keyword>
<dbReference type="AlphaFoldDB" id="A0A0C2XA52"/>
<dbReference type="InParanoid" id="A0A0C2XA52"/>
<sequence length="162" mass="17686">MTCCNFAANDDTCRSALCVLTVLFNGFGIKVKPDPVGTRKLADGHIIIGEPPDLHTQAEKRTQLYRYSVLAPSTGLPARVSMNAGGTPIPVHSAFHRSSPIISQNTPAPTPCSPIVQSTSSLDDFQHVLRHEYDLDTFDTFEFSPRKSLRLYPGDLCSSEPP</sequence>
<proteinExistence type="predicted"/>
<accession>A0A0C2XA52</accession>
<organism evidence="1 2">
    <name type="scientific">Amanita muscaria (strain Koide BX008)</name>
    <dbReference type="NCBI Taxonomy" id="946122"/>
    <lineage>
        <taxon>Eukaryota</taxon>
        <taxon>Fungi</taxon>
        <taxon>Dikarya</taxon>
        <taxon>Basidiomycota</taxon>
        <taxon>Agaricomycotina</taxon>
        <taxon>Agaricomycetes</taxon>
        <taxon>Agaricomycetidae</taxon>
        <taxon>Agaricales</taxon>
        <taxon>Pluteineae</taxon>
        <taxon>Amanitaceae</taxon>
        <taxon>Amanita</taxon>
    </lineage>
</organism>
<gene>
    <name evidence="1" type="ORF">M378DRAFT_10200</name>
</gene>
<evidence type="ECO:0000313" key="1">
    <source>
        <dbReference type="EMBL" id="KIL66196.1"/>
    </source>
</evidence>
<dbReference type="EMBL" id="KN818237">
    <property type="protein sequence ID" value="KIL66196.1"/>
    <property type="molecule type" value="Genomic_DNA"/>
</dbReference>